<keyword evidence="1" id="KW-1133">Transmembrane helix</keyword>
<organism evidence="2 3">
    <name type="scientific">Pseudovibrio japonicus</name>
    <dbReference type="NCBI Taxonomy" id="366534"/>
    <lineage>
        <taxon>Bacteria</taxon>
        <taxon>Pseudomonadati</taxon>
        <taxon>Pseudomonadota</taxon>
        <taxon>Alphaproteobacteria</taxon>
        <taxon>Hyphomicrobiales</taxon>
        <taxon>Stappiaceae</taxon>
        <taxon>Pseudovibrio</taxon>
    </lineage>
</organism>
<proteinExistence type="predicted"/>
<evidence type="ECO:0000256" key="1">
    <source>
        <dbReference type="SAM" id="Phobius"/>
    </source>
</evidence>
<dbReference type="InterPro" id="IPR010865">
    <property type="entry name" value="DUF1499"/>
</dbReference>
<reference evidence="3" key="1">
    <citation type="journal article" date="2019" name="Int. J. Syst. Evol. Microbiol.">
        <title>The Global Catalogue of Microorganisms (GCM) 10K type strain sequencing project: providing services to taxonomists for standard genome sequencing and annotation.</title>
        <authorList>
            <consortium name="The Broad Institute Genomics Platform"/>
            <consortium name="The Broad Institute Genome Sequencing Center for Infectious Disease"/>
            <person name="Wu L."/>
            <person name="Ma J."/>
        </authorList>
    </citation>
    <scope>NUCLEOTIDE SEQUENCE [LARGE SCALE GENOMIC DNA]</scope>
    <source>
        <strain evidence="3">KCTC 12861</strain>
    </source>
</reference>
<sequence>MTLQLPLRHSRTAMRGRRIGAIAIPFVLLSVAGHYLELYSTEVLILLLVLGFFMGAAAIVTASIAVVDLWNEGGKGFTDCFFGTLYGSIVLAPLFLAALGLYLFPPLSDVSTDLEEPPGLIAGDRDDQPIGPDKQLMQKASYPDIVPRRFRLPPRELHYAVASVVSNLGWEVLYELQASAPDEPSYLLLEARMPYFSLKDDVVIRIQPDRVGSLLDIRSASRFGSHDFGTNARRIRGFLTSLDQVLLRNYGTTAHVDAPEPVRYDGSALSRARLPETIPPLEVSLTDQASISYTLRKRGSVPIPPKKPAQ</sequence>
<keyword evidence="3" id="KW-1185">Reference proteome</keyword>
<comment type="caution">
    <text evidence="2">The sequence shown here is derived from an EMBL/GenBank/DDBJ whole genome shotgun (WGS) entry which is preliminary data.</text>
</comment>
<protein>
    <recommendedName>
        <fullName evidence="4">DUF1499 domain-containing protein</fullName>
    </recommendedName>
</protein>
<accession>A0ABQ3E2B3</accession>
<evidence type="ECO:0000313" key="3">
    <source>
        <dbReference type="Proteomes" id="UP000637980"/>
    </source>
</evidence>
<evidence type="ECO:0000313" key="2">
    <source>
        <dbReference type="EMBL" id="GHB21164.1"/>
    </source>
</evidence>
<dbReference type="RefSeq" id="WP_189435310.1">
    <property type="nucleotide sequence ID" value="NZ_BMXE01000001.1"/>
</dbReference>
<dbReference type="EMBL" id="BMXE01000001">
    <property type="protein sequence ID" value="GHB21164.1"/>
    <property type="molecule type" value="Genomic_DNA"/>
</dbReference>
<gene>
    <name evidence="2" type="ORF">GCM10007094_06550</name>
</gene>
<dbReference type="Pfam" id="PF07386">
    <property type="entry name" value="DUF1499"/>
    <property type="match status" value="1"/>
</dbReference>
<feature type="transmembrane region" description="Helical" evidence="1">
    <location>
        <begin position="43"/>
        <end position="69"/>
    </location>
</feature>
<name>A0ABQ3E2B3_9HYPH</name>
<dbReference type="Proteomes" id="UP000637980">
    <property type="component" value="Unassembled WGS sequence"/>
</dbReference>
<evidence type="ECO:0008006" key="4">
    <source>
        <dbReference type="Google" id="ProtNLM"/>
    </source>
</evidence>
<keyword evidence="1" id="KW-0472">Membrane</keyword>
<feature type="transmembrane region" description="Helical" evidence="1">
    <location>
        <begin position="81"/>
        <end position="104"/>
    </location>
</feature>
<keyword evidence="1" id="KW-0812">Transmembrane</keyword>